<comment type="pathway">
    <text evidence="2">Protein modification; protein glycosylation.</text>
</comment>
<dbReference type="EMBL" id="JACAZE010000006">
    <property type="protein sequence ID" value="KAF7313365.1"/>
    <property type="molecule type" value="Genomic_DNA"/>
</dbReference>
<evidence type="ECO:0000256" key="2">
    <source>
        <dbReference type="ARBA" id="ARBA00004922"/>
    </source>
</evidence>
<evidence type="ECO:0000256" key="1">
    <source>
        <dbReference type="ARBA" id="ARBA00004323"/>
    </source>
</evidence>
<evidence type="ECO:0000313" key="18">
    <source>
        <dbReference type="Proteomes" id="UP000613580"/>
    </source>
</evidence>
<dbReference type="InterPro" id="IPR026116">
    <property type="entry name" value="GT18_cat"/>
</dbReference>
<dbReference type="InterPro" id="IPR052105">
    <property type="entry name" value="MGAT5_Glycosyltransferase"/>
</dbReference>
<feature type="domain" description="Glycosyltransferase family 18 catalytic" evidence="16">
    <location>
        <begin position="277"/>
        <end position="492"/>
    </location>
</feature>
<accession>A0A8H6T9F7</accession>
<evidence type="ECO:0000259" key="16">
    <source>
        <dbReference type="Pfam" id="PF15024"/>
    </source>
</evidence>
<dbReference type="AlphaFoldDB" id="A0A8H6T9F7"/>
<evidence type="ECO:0000256" key="7">
    <source>
        <dbReference type="ARBA" id="ARBA00022692"/>
    </source>
</evidence>
<dbReference type="PANTHER" id="PTHR15075">
    <property type="entry name" value="ALPHA-MANNOSIDE BETA-1,6-N-ACETYLGLUCOSAMINYLTRANSFERASE"/>
    <property type="match status" value="1"/>
</dbReference>
<dbReference type="GO" id="GO:0030144">
    <property type="term" value="F:alpha-1,6-mannosylglycoprotein 6-beta-N-acetylglucosaminyltransferase activity"/>
    <property type="evidence" value="ECO:0007669"/>
    <property type="project" value="UniProtKB-EC"/>
</dbReference>
<keyword evidence="18" id="KW-1185">Reference proteome</keyword>
<comment type="similarity">
    <text evidence="3">Belongs to the glycosyltransferase 18 family.</text>
</comment>
<dbReference type="Pfam" id="PF15024">
    <property type="entry name" value="Glyco_transf_18"/>
    <property type="match status" value="1"/>
</dbReference>
<keyword evidence="11" id="KW-0472">Membrane</keyword>
<keyword evidence="7" id="KW-0812">Transmembrane</keyword>
<dbReference type="GO" id="GO:0000139">
    <property type="term" value="C:Golgi membrane"/>
    <property type="evidence" value="ECO:0007669"/>
    <property type="project" value="UniProtKB-SubCell"/>
</dbReference>
<evidence type="ECO:0000256" key="6">
    <source>
        <dbReference type="ARBA" id="ARBA00022679"/>
    </source>
</evidence>
<comment type="caution">
    <text evidence="17">The sequence shown here is derived from an EMBL/GenBank/DDBJ whole genome shotgun (WGS) entry which is preliminary data.</text>
</comment>
<evidence type="ECO:0000256" key="11">
    <source>
        <dbReference type="ARBA" id="ARBA00023136"/>
    </source>
</evidence>
<evidence type="ECO:0000256" key="3">
    <source>
        <dbReference type="ARBA" id="ARBA00007477"/>
    </source>
</evidence>
<dbReference type="PANTHER" id="PTHR15075:SF2">
    <property type="entry name" value="ALPHA-1,6-MANNOSYLGLYCOPROTEIN 6-BETA-N-ACETYLGLUCOSAMINYLTRANSFERASE"/>
    <property type="match status" value="1"/>
</dbReference>
<keyword evidence="9" id="KW-1133">Transmembrane helix</keyword>
<reference evidence="17" key="1">
    <citation type="submission" date="2020-05" db="EMBL/GenBank/DDBJ databases">
        <title>Mycena genomes resolve the evolution of fungal bioluminescence.</title>
        <authorList>
            <person name="Tsai I.J."/>
        </authorList>
    </citation>
    <scope>NUCLEOTIDE SEQUENCE</scope>
    <source>
        <strain evidence="17">110903Hualien_Pintung</strain>
    </source>
</reference>
<evidence type="ECO:0000256" key="8">
    <source>
        <dbReference type="ARBA" id="ARBA00022968"/>
    </source>
</evidence>
<evidence type="ECO:0000256" key="10">
    <source>
        <dbReference type="ARBA" id="ARBA00023034"/>
    </source>
</evidence>
<feature type="chain" id="PRO_5034156926" description="alpha-1,6-mannosyl-glycoprotein 6-beta-N-acetylglucosaminyltransferase" evidence="15">
    <location>
        <begin position="26"/>
        <end position="534"/>
    </location>
</feature>
<keyword evidence="5" id="KW-0328">Glycosyltransferase</keyword>
<evidence type="ECO:0000313" key="17">
    <source>
        <dbReference type="EMBL" id="KAF7313365.1"/>
    </source>
</evidence>
<keyword evidence="8" id="KW-0735">Signal-anchor</keyword>
<organism evidence="17 18">
    <name type="scientific">Mycena chlorophos</name>
    <name type="common">Agaric fungus</name>
    <name type="synonym">Agaricus chlorophos</name>
    <dbReference type="NCBI Taxonomy" id="658473"/>
    <lineage>
        <taxon>Eukaryota</taxon>
        <taxon>Fungi</taxon>
        <taxon>Dikarya</taxon>
        <taxon>Basidiomycota</taxon>
        <taxon>Agaricomycotina</taxon>
        <taxon>Agaricomycetes</taxon>
        <taxon>Agaricomycetidae</taxon>
        <taxon>Agaricales</taxon>
        <taxon>Marasmiineae</taxon>
        <taxon>Mycenaceae</taxon>
        <taxon>Mycena</taxon>
    </lineage>
</organism>
<keyword evidence="10" id="KW-0333">Golgi apparatus</keyword>
<protein>
    <recommendedName>
        <fullName evidence="4">alpha-1,6-mannosyl-glycoprotein 6-beta-N-acetylglucosaminyltransferase</fullName>
        <ecNumber evidence="4">2.4.1.155</ecNumber>
    </recommendedName>
</protein>
<keyword evidence="6" id="KW-0808">Transferase</keyword>
<dbReference type="UniPathway" id="UPA00378"/>
<feature type="compositionally biased region" description="Low complexity" evidence="14">
    <location>
        <begin position="62"/>
        <end position="71"/>
    </location>
</feature>
<dbReference type="EC" id="2.4.1.155" evidence="4"/>
<comment type="subcellular location">
    <subcellularLocation>
        <location evidence="1">Golgi apparatus membrane</location>
        <topology evidence="1">Single-pass type II membrane protein</topology>
    </subcellularLocation>
</comment>
<evidence type="ECO:0000256" key="13">
    <source>
        <dbReference type="ARBA" id="ARBA00048243"/>
    </source>
</evidence>
<dbReference type="Proteomes" id="UP000613580">
    <property type="component" value="Unassembled WGS sequence"/>
</dbReference>
<evidence type="ECO:0000256" key="4">
    <source>
        <dbReference type="ARBA" id="ARBA00012671"/>
    </source>
</evidence>
<sequence>MLAVRRRRWPTLLLGFCAIAYLVVRLREGPQDGPAYSYEPGQHPLDDPYAVLAEIPEPPPAVVLSQQQQPQQKHKEPAPPPVQAEEQAPLVPKPASHLDLAKLPSSLYPPEVIGWNEDHWKKPSEADYSRMYKCLQADDCVSAPNRRKVVLVASMYFRHGLGGEVGGEEIWAVSVAEALEKSGYTVIHVETLAQLVEKYQLFPQLVKIAILGDGEVFDCWKDTKNCLQSDENPNGIPGYKLISFCFWTWPRHPLGPRWVISPEPYNEIKTPGEMRSDNRYIGYSIEKTCNATKYIPANERPLDPSHAWLLAKLIAYFYPERDFVWSKKMLDEIAVEAGVVYTMASHHSPHPPTPEDVEKAALYLPDESHYINHYFLRQAEWLEQLAQARMVIGIGNPVNSPTPWNALCLGVPFINVILSWDHAHPNDRTWWRTQHPIAALLDAPYVYNVRAGDKKGLMAAVKAAVANPIERFVPESMTLPSIQARLAELVDNDWEAEQEDLFRTCRGPCGCTEPCDARYYDIQWPGGFPGAPGA</sequence>
<name>A0A8H6T9F7_MYCCL</name>
<evidence type="ECO:0000256" key="9">
    <source>
        <dbReference type="ARBA" id="ARBA00022989"/>
    </source>
</evidence>
<feature type="signal peptide" evidence="15">
    <location>
        <begin position="1"/>
        <end position="25"/>
    </location>
</feature>
<feature type="region of interest" description="Disordered" evidence="14">
    <location>
        <begin position="62"/>
        <end position="89"/>
    </location>
</feature>
<evidence type="ECO:0000256" key="5">
    <source>
        <dbReference type="ARBA" id="ARBA00022676"/>
    </source>
</evidence>
<evidence type="ECO:0000256" key="15">
    <source>
        <dbReference type="SAM" id="SignalP"/>
    </source>
</evidence>
<comment type="catalytic activity">
    <reaction evidence="13">
        <text>N(4)-{beta-D-GlcNAc-(1-&gt;2)-[beta-D-GlcNAc-(1-&gt;4)]-alpha-D-Man-(1-&gt;3)-[beta-D-GlcNAc-(1-&gt;2)-alpha-D-Man-(1-&gt;6)]-beta-D-Man-(1-&gt;4)-beta-D-GlcNAc-(1-&gt;4)-beta-D-GlcNAc}-L-asparaginyl-[protein] + UDP-N-acetyl-alpha-D-glucosamine = N(4)-{beta-D-GlcNAc-(1-&gt;2)-[beta-D-GlcNAc-(1-&gt;4)]-alpha-D-Man-(1-&gt;3)-[beta-D-GlcNAc-(1-&gt;2)-[beta-D-GlcNAc-(1-&gt;6)]-alpha-D-Man-(1-&gt;6)]-beta-D-Man-(1-&gt;4)-beta-D-GlcNAc-(1-&gt;4)-beta-D-GlcNAc}-L-asparaginyl-[protein] + UDP + H(+)</text>
        <dbReference type="Rhea" id="RHEA:16921"/>
        <dbReference type="Rhea" id="RHEA-COMP:14374"/>
        <dbReference type="Rhea" id="RHEA-COMP:14377"/>
        <dbReference type="ChEBI" id="CHEBI:15378"/>
        <dbReference type="ChEBI" id="CHEBI:57705"/>
        <dbReference type="ChEBI" id="CHEBI:58223"/>
        <dbReference type="ChEBI" id="CHEBI:139507"/>
        <dbReference type="ChEBI" id="CHEBI:139510"/>
        <dbReference type="EC" id="2.4.1.155"/>
    </reaction>
</comment>
<keyword evidence="15" id="KW-0732">Signal</keyword>
<evidence type="ECO:0000256" key="14">
    <source>
        <dbReference type="SAM" id="MobiDB-lite"/>
    </source>
</evidence>
<proteinExistence type="inferred from homology"/>
<dbReference type="OrthoDB" id="2113294at2759"/>
<evidence type="ECO:0000256" key="12">
    <source>
        <dbReference type="ARBA" id="ARBA00023180"/>
    </source>
</evidence>
<keyword evidence="12" id="KW-0325">Glycoprotein</keyword>
<gene>
    <name evidence="17" type="ORF">HMN09_00492200</name>
</gene>
<dbReference type="GO" id="GO:0006487">
    <property type="term" value="P:protein N-linked glycosylation"/>
    <property type="evidence" value="ECO:0007669"/>
    <property type="project" value="TreeGrafter"/>
</dbReference>